<dbReference type="Proteomes" id="UP000245838">
    <property type="component" value="Chromosome sggmmb4_Chromosome"/>
</dbReference>
<name>A0A193QKV6_SODGM</name>
<reference evidence="1 2" key="1">
    <citation type="submission" date="2015-05" db="EMBL/GenBank/DDBJ databases">
        <authorList>
            <person name="Goodhead I."/>
        </authorList>
    </citation>
    <scope>NUCLEOTIDE SEQUENCE [LARGE SCALE GENOMIC DNA]</scope>
    <source>
        <strain evidence="2">morsitans</strain>
    </source>
</reference>
<dbReference type="InterPro" id="IPR056914">
    <property type="entry name" value="Gp53-like"/>
</dbReference>
<dbReference type="EMBL" id="LN854557">
    <property type="protein sequence ID" value="CRL45811.1"/>
    <property type="molecule type" value="Genomic_DNA"/>
</dbReference>
<gene>
    <name evidence="1" type="ORF">SGGMMB4_03868</name>
</gene>
<dbReference type="Pfam" id="PF23982">
    <property type="entry name" value="XM1_gp53_minor_capsid"/>
    <property type="match status" value="1"/>
</dbReference>
<evidence type="ECO:0000313" key="2">
    <source>
        <dbReference type="Proteomes" id="UP000245838"/>
    </source>
</evidence>
<dbReference type="AlphaFoldDB" id="A0A193QKV6"/>
<protein>
    <recommendedName>
        <fullName evidence="3">Bacteriophage protein</fullName>
    </recommendedName>
</protein>
<dbReference type="RefSeq" id="WP_166506725.1">
    <property type="nucleotide sequence ID" value="NZ_LN854557.1"/>
</dbReference>
<evidence type="ECO:0008006" key="3">
    <source>
        <dbReference type="Google" id="ProtNLM"/>
    </source>
</evidence>
<evidence type="ECO:0000313" key="1">
    <source>
        <dbReference type="EMBL" id="CRL45811.1"/>
    </source>
</evidence>
<accession>A0A193QKV6</accession>
<organism evidence="1 2">
    <name type="scientific">Sodalis glossinidius (strain morsitans)</name>
    <dbReference type="NCBI Taxonomy" id="343509"/>
    <lineage>
        <taxon>Bacteria</taxon>
        <taxon>Pseudomonadati</taxon>
        <taxon>Pseudomonadota</taxon>
        <taxon>Gammaproteobacteria</taxon>
        <taxon>Enterobacterales</taxon>
        <taxon>Bruguierivoracaceae</taxon>
        <taxon>Sodalis</taxon>
    </lineage>
</organism>
<proteinExistence type="predicted"/>
<sequence length="174" mass="18241">MSNAILTRMGVGFASAVSRPQDLTTEPAVLKSDANSAFPSYGLAGKYDGAFFVPLSAGDTADKIQGIFVRPYPTQSVPDKAYLLGNGFGYTGDILKRGYMTVNVGSDATVITKGAPVYIRNANPSTESPLGAVLAAEENTGTADKPLINTVVMPYAFFIGQGDADGNVEISYKI</sequence>